<evidence type="ECO:0000313" key="2">
    <source>
        <dbReference type="Proteomes" id="UP000190229"/>
    </source>
</evidence>
<dbReference type="SUPFAM" id="SSF55681">
    <property type="entry name" value="Class II aaRS and biotin synthetases"/>
    <property type="match status" value="1"/>
</dbReference>
<proteinExistence type="predicted"/>
<dbReference type="PANTHER" id="PTHR43679">
    <property type="entry name" value="OCTANOYLTRANSFERASE LIPM-RELATED"/>
    <property type="match status" value="1"/>
</dbReference>
<accession>A0A161QFB6</accession>
<comment type="caution">
    <text evidence="1">The sequence shown here is derived from an EMBL/GenBank/DDBJ whole genome shotgun (WGS) entry which is preliminary data.</text>
</comment>
<dbReference type="OrthoDB" id="2080934at2"/>
<evidence type="ECO:0000313" key="1">
    <source>
        <dbReference type="EMBL" id="OPG15847.1"/>
    </source>
</evidence>
<dbReference type="Gene3D" id="3.30.930.10">
    <property type="entry name" value="Bira Bifunctional Protein, Domain 2"/>
    <property type="match status" value="1"/>
</dbReference>
<gene>
    <name evidence="1" type="ORF">B2M26_09570</name>
</gene>
<reference evidence="1 2" key="1">
    <citation type="submission" date="2017-02" db="EMBL/GenBank/DDBJ databases">
        <title>Draft genome of Acidibacillus ferrooxidans Huett2.</title>
        <authorList>
            <person name="Schopf S."/>
        </authorList>
    </citation>
    <scope>NUCLEOTIDE SEQUENCE [LARGE SCALE GENOMIC DNA]</scope>
    <source>
        <strain evidence="1 2">Huett2</strain>
    </source>
</reference>
<name>A0A161QFB6_9BACL</name>
<dbReference type="Proteomes" id="UP000190229">
    <property type="component" value="Unassembled WGS sequence"/>
</dbReference>
<dbReference type="GO" id="GO:0009249">
    <property type="term" value="P:protein lipoylation"/>
    <property type="evidence" value="ECO:0007669"/>
    <property type="project" value="UniProtKB-ARBA"/>
</dbReference>
<dbReference type="InterPro" id="IPR004143">
    <property type="entry name" value="BPL_LPL_catalytic"/>
</dbReference>
<dbReference type="PROSITE" id="PS51733">
    <property type="entry name" value="BPL_LPL_CATALYTIC"/>
    <property type="match status" value="1"/>
</dbReference>
<dbReference type="GO" id="GO:0016740">
    <property type="term" value="F:transferase activity"/>
    <property type="evidence" value="ECO:0007669"/>
    <property type="project" value="UniProtKB-ARBA"/>
</dbReference>
<dbReference type="GO" id="GO:0140096">
    <property type="term" value="F:catalytic activity, acting on a protein"/>
    <property type="evidence" value="ECO:0007669"/>
    <property type="project" value="UniProtKB-ARBA"/>
</dbReference>
<dbReference type="InterPro" id="IPR045864">
    <property type="entry name" value="aa-tRNA-synth_II/BPL/LPL"/>
</dbReference>
<dbReference type="InterPro" id="IPR050664">
    <property type="entry name" value="Octanoyltrans_LipM/LipL"/>
</dbReference>
<dbReference type="Pfam" id="PF21948">
    <property type="entry name" value="LplA-B_cat"/>
    <property type="match status" value="1"/>
</dbReference>
<dbReference type="PANTHER" id="PTHR43679:SF2">
    <property type="entry name" value="OCTANOYL-[GCVH]:PROTEIN N-OCTANOYLTRANSFERASE"/>
    <property type="match status" value="1"/>
</dbReference>
<protein>
    <submittedName>
        <fullName evidence="1">Uncharacterized protein</fullName>
    </submittedName>
</protein>
<dbReference type="STRING" id="1765683.B2M26_09570"/>
<keyword evidence="2" id="KW-1185">Reference proteome</keyword>
<dbReference type="AlphaFoldDB" id="A0A161QFB6"/>
<organism evidence="1 2">
    <name type="scientific">Ferroacidibacillus organovorans</name>
    <dbReference type="NCBI Taxonomy" id="1765683"/>
    <lineage>
        <taxon>Bacteria</taxon>
        <taxon>Bacillati</taxon>
        <taxon>Bacillota</taxon>
        <taxon>Bacilli</taxon>
        <taxon>Bacillales</taxon>
        <taxon>Alicyclobacillaceae</taxon>
        <taxon>Ferroacidibacillus</taxon>
    </lineage>
</organism>
<dbReference type="EMBL" id="MWPS01000026">
    <property type="protein sequence ID" value="OPG15847.1"/>
    <property type="molecule type" value="Genomic_DNA"/>
</dbReference>
<sequence>MMSDQEKSAWVRELAPVASPLSLMFHVTEHKKGSHGLAELIRQEAFARVVSRVQSPLFHIWQRPATVLLGGRERALPFLQKGKDHLRAVGYETVVRPFGGLAVPLDRGVLNLTYMTPRDVPIETAFRAMAELLCELLSPLSIEVGEVPQAYCPGRYDLHIGGVKVAGLAQRRLRGVVQVSAALNVTPASVSRAALIRSFYQHATTGREAWVPHVSDDAVGDLLSFGCAAASSSERLITHIKHGLARYWTLRAVIEPTHDEQEDALRRLSP</sequence>